<feature type="compositionally biased region" description="Pro residues" evidence="1">
    <location>
        <begin position="82"/>
        <end position="109"/>
    </location>
</feature>
<gene>
    <name evidence="3" type="ORF">SAMN05421869_124116</name>
</gene>
<organism evidence="3 4">
    <name type="scientific">Nonomuraea jiangxiensis</name>
    <dbReference type="NCBI Taxonomy" id="633440"/>
    <lineage>
        <taxon>Bacteria</taxon>
        <taxon>Bacillati</taxon>
        <taxon>Actinomycetota</taxon>
        <taxon>Actinomycetes</taxon>
        <taxon>Streptosporangiales</taxon>
        <taxon>Streptosporangiaceae</taxon>
        <taxon>Nonomuraea</taxon>
    </lineage>
</organism>
<dbReference type="STRING" id="633440.SAMN05421869_124116"/>
<dbReference type="EMBL" id="FNDJ01000024">
    <property type="protein sequence ID" value="SDL31365.1"/>
    <property type="molecule type" value="Genomic_DNA"/>
</dbReference>
<evidence type="ECO:0000313" key="4">
    <source>
        <dbReference type="Proteomes" id="UP000199202"/>
    </source>
</evidence>
<dbReference type="AlphaFoldDB" id="A0A1G9J1Y1"/>
<evidence type="ECO:0000256" key="2">
    <source>
        <dbReference type="SAM" id="Phobius"/>
    </source>
</evidence>
<keyword evidence="2" id="KW-1133">Transmembrane helix</keyword>
<dbReference type="Proteomes" id="UP000199202">
    <property type="component" value="Unassembled WGS sequence"/>
</dbReference>
<evidence type="ECO:0000313" key="3">
    <source>
        <dbReference type="EMBL" id="SDL31365.1"/>
    </source>
</evidence>
<name>A0A1G9J1Y1_9ACTN</name>
<sequence length="119" mass="11807">MRFLRPHAGFVLMFIASLASFIAAFFVAIAAIDGCGQTSSPACQSEVAGARNLAIVIALGGLTTMIGGVGFQVGRGSGPAAMLPPPGYGAPVHQQPPPPIPGPGAPSPGYPGQWPPGSG</sequence>
<keyword evidence="2" id="KW-0472">Membrane</keyword>
<protein>
    <submittedName>
        <fullName evidence="3">Uncharacterized protein</fullName>
    </submittedName>
</protein>
<feature type="transmembrane region" description="Helical" evidence="2">
    <location>
        <begin position="52"/>
        <end position="73"/>
    </location>
</feature>
<proteinExistence type="predicted"/>
<keyword evidence="4" id="KW-1185">Reference proteome</keyword>
<accession>A0A1G9J1Y1</accession>
<reference evidence="3 4" key="1">
    <citation type="submission" date="2016-10" db="EMBL/GenBank/DDBJ databases">
        <authorList>
            <person name="de Groot N.N."/>
        </authorList>
    </citation>
    <scope>NUCLEOTIDE SEQUENCE [LARGE SCALE GENOMIC DNA]</scope>
    <source>
        <strain evidence="3 4">CGMCC 4.6533</strain>
    </source>
</reference>
<evidence type="ECO:0000256" key="1">
    <source>
        <dbReference type="SAM" id="MobiDB-lite"/>
    </source>
</evidence>
<feature type="region of interest" description="Disordered" evidence="1">
    <location>
        <begin position="82"/>
        <end position="119"/>
    </location>
</feature>
<feature type="transmembrane region" description="Helical" evidence="2">
    <location>
        <begin position="12"/>
        <end position="32"/>
    </location>
</feature>
<keyword evidence="2" id="KW-0812">Transmembrane</keyword>